<dbReference type="GO" id="GO:0005829">
    <property type="term" value="C:cytosol"/>
    <property type="evidence" value="ECO:0007669"/>
    <property type="project" value="TreeGrafter"/>
</dbReference>
<protein>
    <recommendedName>
        <fullName evidence="5">Putative pre-16S rRNA nuclease</fullName>
        <ecNumber evidence="5">3.1.-.-</ecNumber>
    </recommendedName>
</protein>
<dbReference type="InterPro" id="IPR012337">
    <property type="entry name" value="RNaseH-like_sf"/>
</dbReference>
<feature type="domain" description="YqgF/RNase H-like" evidence="6">
    <location>
        <begin position="2"/>
        <end position="100"/>
    </location>
</feature>
<evidence type="ECO:0000259" key="6">
    <source>
        <dbReference type="SMART" id="SM00732"/>
    </source>
</evidence>
<comment type="function">
    <text evidence="5">Could be a nuclease involved in processing of the 5'-end of pre-16S rRNA.</text>
</comment>
<dbReference type="PANTHER" id="PTHR33317:SF4">
    <property type="entry name" value="POLYNUCLEOTIDYL TRANSFERASE, RIBONUCLEASE H-LIKE SUPERFAMILY PROTEIN"/>
    <property type="match status" value="1"/>
</dbReference>
<evidence type="ECO:0000256" key="4">
    <source>
        <dbReference type="ARBA" id="ARBA00022801"/>
    </source>
</evidence>
<sequence length="137" mass="15538">MNRIIGIDYGKKRIGLAVSDPLCMFASPLETVPPAKIIEYLKQYADKEGISMFVVGYPMNLDNTPAEAARYVDEFLARLRKNFPGIPVELEDERFTSVLAHRAMIDGGMKKMDRRDKAVVDKISASIILQSWMDRKK</sequence>
<dbReference type="PANTHER" id="PTHR33317">
    <property type="entry name" value="POLYNUCLEOTIDYL TRANSFERASE, RIBONUCLEASE H-LIKE SUPERFAMILY PROTEIN"/>
    <property type="match status" value="1"/>
</dbReference>
<accession>A0A9D2GPN4</accession>
<reference evidence="7" key="2">
    <citation type="submission" date="2021-04" db="EMBL/GenBank/DDBJ databases">
        <authorList>
            <person name="Gilroy R."/>
        </authorList>
    </citation>
    <scope>NUCLEOTIDE SEQUENCE</scope>
    <source>
        <strain evidence="7">Gambia16-554</strain>
    </source>
</reference>
<evidence type="ECO:0000313" key="7">
    <source>
        <dbReference type="EMBL" id="HIZ85351.1"/>
    </source>
</evidence>
<keyword evidence="3 5" id="KW-0540">Nuclease</keyword>
<evidence type="ECO:0000256" key="1">
    <source>
        <dbReference type="ARBA" id="ARBA00022490"/>
    </source>
</evidence>
<dbReference type="EMBL" id="DXAW01000048">
    <property type="protein sequence ID" value="HIZ85351.1"/>
    <property type="molecule type" value="Genomic_DNA"/>
</dbReference>
<dbReference type="Pfam" id="PF03652">
    <property type="entry name" value="RuvX"/>
    <property type="match status" value="1"/>
</dbReference>
<dbReference type="SUPFAM" id="SSF53098">
    <property type="entry name" value="Ribonuclease H-like"/>
    <property type="match status" value="1"/>
</dbReference>
<dbReference type="Proteomes" id="UP000824115">
    <property type="component" value="Unassembled WGS sequence"/>
</dbReference>
<dbReference type="GO" id="GO:0016788">
    <property type="term" value="F:hydrolase activity, acting on ester bonds"/>
    <property type="evidence" value="ECO:0007669"/>
    <property type="project" value="UniProtKB-UniRule"/>
</dbReference>
<dbReference type="HAMAP" id="MF_00651">
    <property type="entry name" value="Nuclease_YqgF"/>
    <property type="match status" value="1"/>
</dbReference>
<evidence type="ECO:0000256" key="2">
    <source>
        <dbReference type="ARBA" id="ARBA00022517"/>
    </source>
</evidence>
<comment type="caution">
    <text evidence="7">The sequence shown here is derived from an EMBL/GenBank/DDBJ whole genome shotgun (WGS) entry which is preliminary data.</text>
</comment>
<comment type="similarity">
    <text evidence="5">Belongs to the YqgF HJR family.</text>
</comment>
<keyword evidence="2 5" id="KW-0690">Ribosome biogenesis</keyword>
<dbReference type="InterPro" id="IPR037027">
    <property type="entry name" value="YqgF/RNaseH-like_dom_sf"/>
</dbReference>
<dbReference type="GO" id="GO:0000967">
    <property type="term" value="P:rRNA 5'-end processing"/>
    <property type="evidence" value="ECO:0007669"/>
    <property type="project" value="UniProtKB-UniRule"/>
</dbReference>
<dbReference type="InterPro" id="IPR006641">
    <property type="entry name" value="YqgF/RNaseH-like_dom"/>
</dbReference>
<organism evidence="7 8">
    <name type="scientific">Candidatus Coprenecus stercoravium</name>
    <dbReference type="NCBI Taxonomy" id="2840735"/>
    <lineage>
        <taxon>Bacteria</taxon>
        <taxon>Pseudomonadati</taxon>
        <taxon>Bacteroidota</taxon>
        <taxon>Bacteroidia</taxon>
        <taxon>Bacteroidales</taxon>
        <taxon>Rikenellaceae</taxon>
        <taxon>Rikenellaceae incertae sedis</taxon>
        <taxon>Candidatus Coprenecus</taxon>
    </lineage>
</organism>
<dbReference type="EC" id="3.1.-.-" evidence="5"/>
<name>A0A9D2GPN4_9BACT</name>
<dbReference type="Gene3D" id="3.30.420.140">
    <property type="entry name" value="YqgF/RNase H-like domain"/>
    <property type="match status" value="1"/>
</dbReference>
<keyword evidence="1 5" id="KW-0963">Cytoplasm</keyword>
<dbReference type="AlphaFoldDB" id="A0A9D2GPN4"/>
<evidence type="ECO:0000313" key="8">
    <source>
        <dbReference type="Proteomes" id="UP000824115"/>
    </source>
</evidence>
<dbReference type="InterPro" id="IPR005227">
    <property type="entry name" value="YqgF"/>
</dbReference>
<dbReference type="CDD" id="cd16964">
    <property type="entry name" value="YqgF"/>
    <property type="match status" value="1"/>
</dbReference>
<reference evidence="7" key="1">
    <citation type="journal article" date="2021" name="PeerJ">
        <title>Extensive microbial diversity within the chicken gut microbiome revealed by metagenomics and culture.</title>
        <authorList>
            <person name="Gilroy R."/>
            <person name="Ravi A."/>
            <person name="Getino M."/>
            <person name="Pursley I."/>
            <person name="Horton D.L."/>
            <person name="Alikhan N.F."/>
            <person name="Baker D."/>
            <person name="Gharbi K."/>
            <person name="Hall N."/>
            <person name="Watson M."/>
            <person name="Adriaenssens E.M."/>
            <person name="Foster-Nyarko E."/>
            <person name="Jarju S."/>
            <person name="Secka A."/>
            <person name="Antonio M."/>
            <person name="Oren A."/>
            <person name="Chaudhuri R.R."/>
            <person name="La Ragione R."/>
            <person name="Hildebrand F."/>
            <person name="Pallen M.J."/>
        </authorList>
    </citation>
    <scope>NUCLEOTIDE SEQUENCE</scope>
    <source>
        <strain evidence="7">Gambia16-554</strain>
    </source>
</reference>
<dbReference type="GO" id="GO:0004518">
    <property type="term" value="F:nuclease activity"/>
    <property type="evidence" value="ECO:0007669"/>
    <property type="project" value="UniProtKB-KW"/>
</dbReference>
<dbReference type="SMART" id="SM00732">
    <property type="entry name" value="YqgFc"/>
    <property type="match status" value="1"/>
</dbReference>
<gene>
    <name evidence="7" type="primary">ruvX</name>
    <name evidence="7" type="ORF">IAC04_02550</name>
</gene>
<dbReference type="NCBIfam" id="TIGR00250">
    <property type="entry name" value="RNAse_H_YqgF"/>
    <property type="match status" value="1"/>
</dbReference>
<evidence type="ECO:0000256" key="5">
    <source>
        <dbReference type="HAMAP-Rule" id="MF_00651"/>
    </source>
</evidence>
<proteinExistence type="inferred from homology"/>
<keyword evidence="4 5" id="KW-0378">Hydrolase</keyword>
<evidence type="ECO:0000256" key="3">
    <source>
        <dbReference type="ARBA" id="ARBA00022722"/>
    </source>
</evidence>
<comment type="subcellular location">
    <subcellularLocation>
        <location evidence="5">Cytoplasm</location>
    </subcellularLocation>
</comment>